<protein>
    <submittedName>
        <fullName evidence="3">ParB N-terminal domain-containing protein</fullName>
    </submittedName>
</protein>
<evidence type="ECO:0000256" key="1">
    <source>
        <dbReference type="SAM" id="MobiDB-lite"/>
    </source>
</evidence>
<dbReference type="EMBL" id="JAOPJZ010000001">
    <property type="protein sequence ID" value="MCU4750936.1"/>
    <property type="molecule type" value="Genomic_DNA"/>
</dbReference>
<feature type="compositionally biased region" description="Basic and acidic residues" evidence="1">
    <location>
        <begin position="145"/>
        <end position="159"/>
    </location>
</feature>
<feature type="region of interest" description="Disordered" evidence="1">
    <location>
        <begin position="119"/>
        <end position="161"/>
    </location>
</feature>
<dbReference type="InterPro" id="IPR029063">
    <property type="entry name" value="SAM-dependent_MTases_sf"/>
</dbReference>
<feature type="region of interest" description="Disordered" evidence="1">
    <location>
        <begin position="210"/>
        <end position="238"/>
    </location>
</feature>
<dbReference type="SUPFAM" id="SSF110849">
    <property type="entry name" value="ParB/Sulfiredoxin"/>
    <property type="match status" value="1"/>
</dbReference>
<keyword evidence="4" id="KW-1185">Reference proteome</keyword>
<dbReference type="Pfam" id="PF02195">
    <property type="entry name" value="ParB_N"/>
    <property type="match status" value="1"/>
</dbReference>
<sequence length="454" mass="51326">MAEAEDPILGMREPGTLNPHPINIRVYDDQDDLEESFLNSIREMGILEPIVVDTEDTIISGHRRVAAATEVGLEEVPVRIKTFDSELEKREVLLHHNRRRAKTFSQKMREAEVLEEIERERAQERQGERTDLVENQSQGAEDDSESKSDYGKTRDKVADEVGIGSGRTYDKAKQVWDAAQNGDTVAQHEIERIETEGQSIHGAYEQVRERLNDGDGETTDEEETSETDSDSNSNDETLDPDELVLSAHVGTNDKVFPKVIDLHVDDGAAVADVTYGNGTFWKRVSSGKYNLRATDLDPAKSPDSDEGIDCRDLPYKDGELDCVVLDPPYAEGFYDGDRTNGSESEYWIKDRYANAADGELTYHEAVLHLYCEAGREADRVLDDAGKLIVKVQDEVSRNEQRLTHVEITNYYEEELGLTAEDLFVVVRPDTPVSPNIKRQRRARKNHSYFLVFEK</sequence>
<feature type="compositionally biased region" description="Basic and acidic residues" evidence="1">
    <location>
        <begin position="119"/>
        <end position="132"/>
    </location>
</feature>
<reference evidence="3 4" key="1">
    <citation type="submission" date="2022-09" db="EMBL/GenBank/DDBJ databases">
        <title>Enrichment on poylsaccharides allowed isolation of novel metabolic and taxonomic groups of Haloarchaea.</title>
        <authorList>
            <person name="Sorokin D.Y."/>
            <person name="Elcheninov A.G."/>
            <person name="Khizhniak T.V."/>
            <person name="Kolganova T.V."/>
            <person name="Kublanov I.V."/>
        </authorList>
    </citation>
    <scope>NUCLEOTIDE SEQUENCE [LARGE SCALE GENOMIC DNA]</scope>
    <source>
        <strain evidence="3 4">AArc-curdl1</strain>
    </source>
</reference>
<name>A0AAP2Z5E7_9EURY</name>
<dbReference type="AlphaFoldDB" id="A0AAP2Z5E7"/>
<evidence type="ECO:0000259" key="2">
    <source>
        <dbReference type="SMART" id="SM00470"/>
    </source>
</evidence>
<dbReference type="RefSeq" id="WP_342806190.1">
    <property type="nucleotide sequence ID" value="NZ_JAOPJZ010000001.1"/>
</dbReference>
<dbReference type="Proteomes" id="UP001321047">
    <property type="component" value="Unassembled WGS sequence"/>
</dbReference>
<feature type="domain" description="ParB-like N-terminal" evidence="2">
    <location>
        <begin position="10"/>
        <end position="98"/>
    </location>
</feature>
<feature type="compositionally biased region" description="Acidic residues" evidence="1">
    <location>
        <begin position="214"/>
        <end position="229"/>
    </location>
</feature>
<evidence type="ECO:0000313" key="4">
    <source>
        <dbReference type="Proteomes" id="UP001321047"/>
    </source>
</evidence>
<gene>
    <name evidence="3" type="ORF">OB919_02885</name>
</gene>
<proteinExistence type="predicted"/>
<evidence type="ECO:0000313" key="3">
    <source>
        <dbReference type="EMBL" id="MCU4750936.1"/>
    </source>
</evidence>
<dbReference type="InterPro" id="IPR036086">
    <property type="entry name" value="ParB/Sulfiredoxin_sf"/>
</dbReference>
<comment type="caution">
    <text evidence="3">The sequence shown here is derived from an EMBL/GenBank/DDBJ whole genome shotgun (WGS) entry which is preliminary data.</text>
</comment>
<dbReference type="Gene3D" id="3.40.50.150">
    <property type="entry name" value="Vaccinia Virus protein VP39"/>
    <property type="match status" value="1"/>
</dbReference>
<organism evidence="3 4">
    <name type="scientific">Natronosalvus hydrolyticus</name>
    <dbReference type="NCBI Taxonomy" id="2979988"/>
    <lineage>
        <taxon>Archaea</taxon>
        <taxon>Methanobacteriati</taxon>
        <taxon>Methanobacteriota</taxon>
        <taxon>Stenosarchaea group</taxon>
        <taxon>Halobacteria</taxon>
        <taxon>Halobacteriales</taxon>
        <taxon>Natrialbaceae</taxon>
        <taxon>Natronosalvus</taxon>
    </lineage>
</organism>
<dbReference type="InterPro" id="IPR003115">
    <property type="entry name" value="ParB_N"/>
</dbReference>
<accession>A0AAP2Z5E7</accession>
<dbReference type="SMART" id="SM00470">
    <property type="entry name" value="ParB"/>
    <property type="match status" value="1"/>
</dbReference>
<dbReference type="SUPFAM" id="SSF53335">
    <property type="entry name" value="S-adenosyl-L-methionine-dependent methyltransferases"/>
    <property type="match status" value="1"/>
</dbReference>
<dbReference type="Gene3D" id="3.90.1530.10">
    <property type="entry name" value="Conserved hypothetical protein from pyrococcus furiosus pfu- 392566-001, ParB domain"/>
    <property type="match status" value="1"/>
</dbReference>